<dbReference type="EMBL" id="JAUEDM010000001">
    <property type="protein sequence ID" value="KAK3330236.1"/>
    <property type="molecule type" value="Genomic_DNA"/>
</dbReference>
<reference evidence="3" key="1">
    <citation type="journal article" date="2023" name="Mol. Phylogenet. Evol.">
        <title>Genome-scale phylogeny and comparative genomics of the fungal order Sordariales.</title>
        <authorList>
            <person name="Hensen N."/>
            <person name="Bonometti L."/>
            <person name="Westerberg I."/>
            <person name="Brannstrom I.O."/>
            <person name="Guillou S."/>
            <person name="Cros-Aarteil S."/>
            <person name="Calhoun S."/>
            <person name="Haridas S."/>
            <person name="Kuo A."/>
            <person name="Mondo S."/>
            <person name="Pangilinan J."/>
            <person name="Riley R."/>
            <person name="LaButti K."/>
            <person name="Andreopoulos B."/>
            <person name="Lipzen A."/>
            <person name="Chen C."/>
            <person name="Yan M."/>
            <person name="Daum C."/>
            <person name="Ng V."/>
            <person name="Clum A."/>
            <person name="Steindorff A."/>
            <person name="Ohm R.A."/>
            <person name="Martin F."/>
            <person name="Silar P."/>
            <person name="Natvig D.O."/>
            <person name="Lalanne C."/>
            <person name="Gautier V."/>
            <person name="Ament-Velasquez S.L."/>
            <person name="Kruys A."/>
            <person name="Hutchinson M.I."/>
            <person name="Powell A.J."/>
            <person name="Barry K."/>
            <person name="Miller A.N."/>
            <person name="Grigoriev I.V."/>
            <person name="Debuchy R."/>
            <person name="Gladieux P."/>
            <person name="Hiltunen Thoren M."/>
            <person name="Johannesson H."/>
        </authorList>
    </citation>
    <scope>NUCLEOTIDE SEQUENCE</scope>
    <source>
        <strain evidence="3">CBS 118394</strain>
    </source>
</reference>
<feature type="region of interest" description="Disordered" evidence="1">
    <location>
        <begin position="1"/>
        <end position="20"/>
    </location>
</feature>
<proteinExistence type="predicted"/>
<organism evidence="3 4">
    <name type="scientific">Apodospora peruviana</name>
    <dbReference type="NCBI Taxonomy" id="516989"/>
    <lineage>
        <taxon>Eukaryota</taxon>
        <taxon>Fungi</taxon>
        <taxon>Dikarya</taxon>
        <taxon>Ascomycota</taxon>
        <taxon>Pezizomycotina</taxon>
        <taxon>Sordariomycetes</taxon>
        <taxon>Sordariomycetidae</taxon>
        <taxon>Sordariales</taxon>
        <taxon>Lasiosphaeriaceae</taxon>
        <taxon>Apodospora</taxon>
    </lineage>
</organism>
<comment type="caution">
    <text evidence="3">The sequence shown here is derived from an EMBL/GenBank/DDBJ whole genome shotgun (WGS) entry which is preliminary data.</text>
</comment>
<dbReference type="Proteomes" id="UP001283341">
    <property type="component" value="Unassembled WGS sequence"/>
</dbReference>
<sequence>MAPSTHSPVSANRGDAPQVSPGAQSAFYKIIMTPIVFVSFLVSLTVVDFRYSVLRSHYHAEAQPVSRMPRWLHRLLYRYRQYQYLAVDEYGRPLGGTDESSGGGGGRHWYYHSKQRKLVKMEAADAFEIRSTVLVFLGLLALCLAWGAWCALSWGLAVMLRLRSS</sequence>
<feature type="transmembrane region" description="Helical" evidence="2">
    <location>
        <begin position="26"/>
        <end position="47"/>
    </location>
</feature>
<keyword evidence="2" id="KW-0812">Transmembrane</keyword>
<name>A0AAE0IS06_9PEZI</name>
<keyword evidence="4" id="KW-1185">Reference proteome</keyword>
<feature type="compositionally biased region" description="Polar residues" evidence="1">
    <location>
        <begin position="1"/>
        <end position="10"/>
    </location>
</feature>
<evidence type="ECO:0000313" key="4">
    <source>
        <dbReference type="Proteomes" id="UP001283341"/>
    </source>
</evidence>
<reference evidence="3" key="2">
    <citation type="submission" date="2023-06" db="EMBL/GenBank/DDBJ databases">
        <authorList>
            <consortium name="Lawrence Berkeley National Laboratory"/>
            <person name="Haridas S."/>
            <person name="Hensen N."/>
            <person name="Bonometti L."/>
            <person name="Westerberg I."/>
            <person name="Brannstrom I.O."/>
            <person name="Guillou S."/>
            <person name="Cros-Aarteil S."/>
            <person name="Calhoun S."/>
            <person name="Kuo A."/>
            <person name="Mondo S."/>
            <person name="Pangilinan J."/>
            <person name="Riley R."/>
            <person name="Labutti K."/>
            <person name="Andreopoulos B."/>
            <person name="Lipzen A."/>
            <person name="Chen C."/>
            <person name="Yanf M."/>
            <person name="Daum C."/>
            <person name="Ng V."/>
            <person name="Clum A."/>
            <person name="Steindorff A."/>
            <person name="Ohm R."/>
            <person name="Martin F."/>
            <person name="Silar P."/>
            <person name="Natvig D."/>
            <person name="Lalanne C."/>
            <person name="Gautier V."/>
            <person name="Ament-Velasquez S.L."/>
            <person name="Kruys A."/>
            <person name="Hutchinson M.I."/>
            <person name="Powell A.J."/>
            <person name="Barry K."/>
            <person name="Miller A.N."/>
            <person name="Grigoriev I.V."/>
            <person name="Debuchy R."/>
            <person name="Gladieux P."/>
            <person name="Thoren M.H."/>
            <person name="Johannesson H."/>
        </authorList>
    </citation>
    <scope>NUCLEOTIDE SEQUENCE</scope>
    <source>
        <strain evidence="3">CBS 118394</strain>
    </source>
</reference>
<keyword evidence="2" id="KW-0472">Membrane</keyword>
<evidence type="ECO:0000256" key="1">
    <source>
        <dbReference type="SAM" id="MobiDB-lite"/>
    </source>
</evidence>
<keyword evidence="2" id="KW-1133">Transmembrane helix</keyword>
<feature type="transmembrane region" description="Helical" evidence="2">
    <location>
        <begin position="133"/>
        <end position="157"/>
    </location>
</feature>
<dbReference type="AlphaFoldDB" id="A0AAE0IS06"/>
<gene>
    <name evidence="3" type="ORF">B0H66DRAFT_51792</name>
</gene>
<protein>
    <submittedName>
        <fullName evidence="3">Uncharacterized protein</fullName>
    </submittedName>
</protein>
<evidence type="ECO:0000256" key="2">
    <source>
        <dbReference type="SAM" id="Phobius"/>
    </source>
</evidence>
<evidence type="ECO:0000313" key="3">
    <source>
        <dbReference type="EMBL" id="KAK3330236.1"/>
    </source>
</evidence>
<accession>A0AAE0IS06</accession>